<accession>A0ACB7XN68</accession>
<dbReference type="EMBL" id="CM037151">
    <property type="protein sequence ID" value="KAH7842115.1"/>
    <property type="molecule type" value="Genomic_DNA"/>
</dbReference>
<protein>
    <submittedName>
        <fullName evidence="1">Uncharacterized protein</fullName>
    </submittedName>
</protein>
<evidence type="ECO:0000313" key="2">
    <source>
        <dbReference type="Proteomes" id="UP000828048"/>
    </source>
</evidence>
<name>A0ACB7XN68_9ERIC</name>
<sequence length="102" mass="10839">MGTTRYSLPVDRMRGPPTSPSFDLKRCRHCFAASTRKKAQPTLGISTTNITAAATADAITNTTFFVAKPGCQLKCGSLTVPYLFGIGVGSSCSIDPEFDITC</sequence>
<comment type="caution">
    <text evidence="1">The sequence shown here is derived from an EMBL/GenBank/DDBJ whole genome shotgun (WGS) entry which is preliminary data.</text>
</comment>
<dbReference type="Proteomes" id="UP000828048">
    <property type="component" value="Chromosome 1"/>
</dbReference>
<evidence type="ECO:0000313" key="1">
    <source>
        <dbReference type="EMBL" id="KAH7842115.1"/>
    </source>
</evidence>
<keyword evidence="2" id="KW-1185">Reference proteome</keyword>
<proteinExistence type="predicted"/>
<reference evidence="1 2" key="1">
    <citation type="journal article" date="2021" name="Hortic Res">
        <title>High-quality reference genome and annotation aids understanding of berry development for evergreen blueberry (Vaccinium darrowii).</title>
        <authorList>
            <person name="Yu J."/>
            <person name="Hulse-Kemp A.M."/>
            <person name="Babiker E."/>
            <person name="Staton M."/>
        </authorList>
    </citation>
    <scope>NUCLEOTIDE SEQUENCE [LARGE SCALE GENOMIC DNA]</scope>
    <source>
        <strain evidence="2">cv. NJ 8807/NJ 8810</strain>
        <tissue evidence="1">Young leaf</tissue>
    </source>
</reference>
<organism evidence="1 2">
    <name type="scientific">Vaccinium darrowii</name>
    <dbReference type="NCBI Taxonomy" id="229202"/>
    <lineage>
        <taxon>Eukaryota</taxon>
        <taxon>Viridiplantae</taxon>
        <taxon>Streptophyta</taxon>
        <taxon>Embryophyta</taxon>
        <taxon>Tracheophyta</taxon>
        <taxon>Spermatophyta</taxon>
        <taxon>Magnoliopsida</taxon>
        <taxon>eudicotyledons</taxon>
        <taxon>Gunneridae</taxon>
        <taxon>Pentapetalae</taxon>
        <taxon>asterids</taxon>
        <taxon>Ericales</taxon>
        <taxon>Ericaceae</taxon>
        <taxon>Vaccinioideae</taxon>
        <taxon>Vaccinieae</taxon>
        <taxon>Vaccinium</taxon>
    </lineage>
</organism>
<gene>
    <name evidence="1" type="ORF">Vadar_001611</name>
</gene>